<feature type="transmembrane region" description="Helical" evidence="12">
    <location>
        <begin position="98"/>
        <end position="115"/>
    </location>
</feature>
<evidence type="ECO:0000256" key="1">
    <source>
        <dbReference type="ARBA" id="ARBA00002096"/>
    </source>
</evidence>
<keyword evidence="5 14" id="KW-0489">Methyltransferase</keyword>
<comment type="function">
    <text evidence="1">Catalyzes the methylation of methanethiol (MeSH) to yield dimethylsulphide (DMS).</text>
</comment>
<evidence type="ECO:0000256" key="12">
    <source>
        <dbReference type="SAM" id="Phobius"/>
    </source>
</evidence>
<name>A0A098BR21_9NOCA</name>
<keyword evidence="9 12" id="KW-1133">Transmembrane helix</keyword>
<dbReference type="GO" id="GO:0016020">
    <property type="term" value="C:membrane"/>
    <property type="evidence" value="ECO:0007669"/>
    <property type="project" value="UniProtKB-SubCell"/>
</dbReference>
<proteinExistence type="inferred from homology"/>
<dbReference type="Gene3D" id="1.20.120.1630">
    <property type="match status" value="1"/>
</dbReference>
<feature type="transmembrane region" description="Helical" evidence="12">
    <location>
        <begin position="135"/>
        <end position="160"/>
    </location>
</feature>
<evidence type="ECO:0000256" key="3">
    <source>
        <dbReference type="ARBA" id="ARBA00010631"/>
    </source>
</evidence>
<dbReference type="eggNOG" id="COG2020">
    <property type="taxonomic scope" value="Bacteria"/>
</dbReference>
<sequence>MFTMLQTTDRGRLGRTLMTAYGAVAYAVFFAVFLYSIGWVEGLVVPRTIDEGPQTPVVVAVMVNLALLSVFAVQHSVMARPWFKRRWTRIVPQPIERSTFVLFATAALALVMWQWRPLPQEIWDVDATPVRVVLYAVSFAGWGLVLASTFAIDHFDLFGLRQVLRNFAGKPPAETEFRTPMLYRVVRHPLYLGFLIAFWVAPTMSVGHLLFAAVTTGYILVALRFEEHDLTETFGDRYRDYSARVPRLVPRPRAMSRT</sequence>
<dbReference type="OrthoDB" id="9789029at2"/>
<keyword evidence="8 12" id="KW-0812">Transmembrane</keyword>
<evidence type="ECO:0000256" key="6">
    <source>
        <dbReference type="ARBA" id="ARBA00022679"/>
    </source>
</evidence>
<dbReference type="EC" id="2.1.1.334" evidence="4"/>
<reference evidence="14 15" key="1">
    <citation type="journal article" date="2014" name="Genome Announc.">
        <title>Draft Genome Sequence of Propane- and Butane-Oxidizing Actinobacterium Rhodococcus ruber IEGM 231.</title>
        <authorList>
            <person name="Ivshina I.B."/>
            <person name="Kuyukina M.S."/>
            <person name="Krivoruchko A.V."/>
            <person name="Barbe V."/>
            <person name="Fischer C."/>
        </authorList>
    </citation>
    <scope>NUCLEOTIDE SEQUENCE [LARGE SCALE GENOMIC DNA]</scope>
</reference>
<dbReference type="InterPro" id="IPR033580">
    <property type="entry name" value="Nurim-like"/>
</dbReference>
<evidence type="ECO:0000256" key="11">
    <source>
        <dbReference type="ARBA" id="ARBA00048134"/>
    </source>
</evidence>
<protein>
    <recommendedName>
        <fullName evidence="4">methanethiol S-methyltransferase</fullName>
        <ecNumber evidence="4">2.1.1.334</ecNumber>
    </recommendedName>
</protein>
<evidence type="ECO:0000256" key="2">
    <source>
        <dbReference type="ARBA" id="ARBA00004141"/>
    </source>
</evidence>
<dbReference type="PANTHER" id="PTHR31040">
    <property type="entry name" value="NURIM"/>
    <property type="match status" value="1"/>
</dbReference>
<feature type="transmembrane region" description="Helical" evidence="12">
    <location>
        <begin position="20"/>
        <end position="37"/>
    </location>
</feature>
<dbReference type="PANTHER" id="PTHR31040:SF1">
    <property type="entry name" value="NURIM"/>
    <property type="match status" value="1"/>
</dbReference>
<dbReference type="Proteomes" id="UP000042997">
    <property type="component" value="Unassembled WGS sequence"/>
</dbReference>
<keyword evidence="6 14" id="KW-0808">Transferase</keyword>
<dbReference type="EMBL" id="CCSD01000095">
    <property type="protein sequence ID" value="CDZ91153.1"/>
    <property type="molecule type" value="Genomic_DNA"/>
</dbReference>
<comment type="catalytic activity">
    <reaction evidence="11">
        <text>methanethiol + S-adenosyl-L-methionine = dimethyl sulfide + S-adenosyl-L-homocysteine + H(+)</text>
        <dbReference type="Rhea" id="RHEA:50428"/>
        <dbReference type="ChEBI" id="CHEBI:15378"/>
        <dbReference type="ChEBI" id="CHEBI:16007"/>
        <dbReference type="ChEBI" id="CHEBI:17437"/>
        <dbReference type="ChEBI" id="CHEBI:57856"/>
        <dbReference type="ChEBI" id="CHEBI:59789"/>
        <dbReference type="EC" id="2.1.1.334"/>
    </reaction>
</comment>
<dbReference type="Pfam" id="PF07298">
    <property type="entry name" value="NnrU"/>
    <property type="match status" value="1"/>
</dbReference>
<dbReference type="AlphaFoldDB" id="A0A098BR21"/>
<accession>A0A098BR21</accession>
<dbReference type="GO" id="GO:0032259">
    <property type="term" value="P:methylation"/>
    <property type="evidence" value="ECO:0007669"/>
    <property type="project" value="UniProtKB-KW"/>
</dbReference>
<evidence type="ECO:0000256" key="9">
    <source>
        <dbReference type="ARBA" id="ARBA00022989"/>
    </source>
</evidence>
<organism evidence="14 15">
    <name type="scientific">Rhodococcus ruber</name>
    <dbReference type="NCBI Taxonomy" id="1830"/>
    <lineage>
        <taxon>Bacteria</taxon>
        <taxon>Bacillati</taxon>
        <taxon>Actinomycetota</taxon>
        <taxon>Actinomycetes</taxon>
        <taxon>Mycobacteriales</taxon>
        <taxon>Nocardiaceae</taxon>
        <taxon>Rhodococcus</taxon>
    </lineage>
</organism>
<comment type="similarity">
    <text evidence="3">Belongs to the nurim family.</text>
</comment>
<evidence type="ECO:0000256" key="7">
    <source>
        <dbReference type="ARBA" id="ARBA00022691"/>
    </source>
</evidence>
<evidence type="ECO:0000313" key="14">
    <source>
        <dbReference type="EMBL" id="CDZ91153.1"/>
    </source>
</evidence>
<dbReference type="InterPro" id="IPR009915">
    <property type="entry name" value="NnrU_dom"/>
</dbReference>
<gene>
    <name evidence="14" type="ORF">RHRU231_800080</name>
</gene>
<dbReference type="InterPro" id="IPR054700">
    <property type="entry name" value="MddA"/>
</dbReference>
<evidence type="ECO:0000259" key="13">
    <source>
        <dbReference type="Pfam" id="PF07298"/>
    </source>
</evidence>
<dbReference type="GO" id="GO:0008168">
    <property type="term" value="F:methyltransferase activity"/>
    <property type="evidence" value="ECO:0007669"/>
    <property type="project" value="UniProtKB-KW"/>
</dbReference>
<evidence type="ECO:0000256" key="4">
    <source>
        <dbReference type="ARBA" id="ARBA00012149"/>
    </source>
</evidence>
<dbReference type="NCBIfam" id="NF045656">
    <property type="entry name" value="MeththiolMtaseMddA"/>
    <property type="match status" value="1"/>
</dbReference>
<keyword evidence="10 12" id="KW-0472">Membrane</keyword>
<keyword evidence="7" id="KW-0949">S-adenosyl-L-methionine</keyword>
<evidence type="ECO:0000256" key="5">
    <source>
        <dbReference type="ARBA" id="ARBA00022603"/>
    </source>
</evidence>
<evidence type="ECO:0000256" key="10">
    <source>
        <dbReference type="ARBA" id="ARBA00023136"/>
    </source>
</evidence>
<evidence type="ECO:0000256" key="8">
    <source>
        <dbReference type="ARBA" id="ARBA00022692"/>
    </source>
</evidence>
<feature type="domain" description="NnrU" evidence="13">
    <location>
        <begin position="66"/>
        <end position="215"/>
    </location>
</feature>
<feature type="transmembrane region" description="Helical" evidence="12">
    <location>
        <begin position="57"/>
        <end position="77"/>
    </location>
</feature>
<comment type="subcellular location">
    <subcellularLocation>
        <location evidence="2">Membrane</location>
        <topology evidence="2">Multi-pass membrane protein</topology>
    </subcellularLocation>
</comment>
<evidence type="ECO:0000313" key="15">
    <source>
        <dbReference type="Proteomes" id="UP000042997"/>
    </source>
</evidence>